<evidence type="ECO:0000313" key="1">
    <source>
        <dbReference type="EMBL" id="PSV00453.1"/>
    </source>
</evidence>
<proteinExistence type="predicted"/>
<gene>
    <name evidence="1" type="ORF">C9J27_04795</name>
</gene>
<accession>A0A2T3KLC2</accession>
<name>A0A2T3KLC2_9GAMM</name>
<sequence length="164" mass="18780">MGIEVEYYFDNLLRMDGRKSQRQFAFKNPVDRANVIRGFLDSGKMCGQQKIHDKLCDEMNIKLTAPYISHAMLDTFLELALINEPTSAWKHSGLNKRATREAFKEEINKYDLIINKAANYQVESGIREHLAEQLLGSEWDLRQSKSTSAVYNSINKGLITNPLP</sequence>
<organism evidence="1 2">
    <name type="scientific">Photobacterium kishitanii</name>
    <dbReference type="NCBI Taxonomy" id="318456"/>
    <lineage>
        <taxon>Bacteria</taxon>
        <taxon>Pseudomonadati</taxon>
        <taxon>Pseudomonadota</taxon>
        <taxon>Gammaproteobacteria</taxon>
        <taxon>Vibrionales</taxon>
        <taxon>Vibrionaceae</taxon>
        <taxon>Photobacterium</taxon>
    </lineage>
</organism>
<dbReference type="AlphaFoldDB" id="A0A2T3KLC2"/>
<dbReference type="EMBL" id="PYNF01000003">
    <property type="protein sequence ID" value="PSV00453.1"/>
    <property type="molecule type" value="Genomic_DNA"/>
</dbReference>
<reference evidence="1 2" key="1">
    <citation type="submission" date="2018-01" db="EMBL/GenBank/DDBJ databases">
        <title>Whole genome sequencing of Histamine producing bacteria.</title>
        <authorList>
            <person name="Butler K."/>
        </authorList>
    </citation>
    <scope>NUCLEOTIDE SEQUENCE [LARGE SCALE GENOMIC DNA]</scope>
    <source>
        <strain evidence="1 2">FS-7.2</strain>
    </source>
</reference>
<evidence type="ECO:0000313" key="2">
    <source>
        <dbReference type="Proteomes" id="UP000241426"/>
    </source>
</evidence>
<dbReference type="Proteomes" id="UP000241426">
    <property type="component" value="Unassembled WGS sequence"/>
</dbReference>
<protein>
    <submittedName>
        <fullName evidence="1">Uncharacterized protein</fullName>
    </submittedName>
</protein>
<comment type="caution">
    <text evidence="1">The sequence shown here is derived from an EMBL/GenBank/DDBJ whole genome shotgun (WGS) entry which is preliminary data.</text>
</comment>